<comment type="pathway">
    <text evidence="2">Protein modification; protein ubiquitination.</text>
</comment>
<evidence type="ECO:0000256" key="9">
    <source>
        <dbReference type="ARBA" id="ARBA00038197"/>
    </source>
</evidence>
<keyword evidence="15" id="KW-1185">Reference proteome</keyword>
<evidence type="ECO:0000256" key="12">
    <source>
        <dbReference type="ARBA" id="ARBA00045940"/>
    </source>
</evidence>
<protein>
    <recommendedName>
        <fullName evidence="10">E3 ubiquitin-protein ligase RNF181</fullName>
        <ecNumber evidence="3">2.3.2.27</ecNumber>
    </recommendedName>
    <alternativeName>
        <fullName evidence="11">RING finger protein 181</fullName>
    </alternativeName>
</protein>
<evidence type="ECO:0000256" key="8">
    <source>
        <dbReference type="ARBA" id="ARBA00022833"/>
    </source>
</evidence>
<evidence type="ECO:0000256" key="4">
    <source>
        <dbReference type="ARBA" id="ARBA00022679"/>
    </source>
</evidence>
<dbReference type="EC" id="2.3.2.27" evidence="3"/>
<evidence type="ECO:0000313" key="15">
    <source>
        <dbReference type="Proteomes" id="UP000192223"/>
    </source>
</evidence>
<dbReference type="FunFam" id="3.30.40.10:FF:000127">
    <property type="entry name" value="E3 ubiquitin-protein ligase RNF181"/>
    <property type="match status" value="1"/>
</dbReference>
<comment type="catalytic activity">
    <reaction evidence="1">
        <text>S-ubiquitinyl-[E2 ubiquitin-conjugating enzyme]-L-cysteine + [acceptor protein]-L-lysine = [E2 ubiquitin-conjugating enzyme]-L-cysteine + N(6)-ubiquitinyl-[acceptor protein]-L-lysine.</text>
        <dbReference type="EC" id="2.3.2.27"/>
    </reaction>
</comment>
<dbReference type="AlphaFoldDB" id="A0A1W4X5A9"/>
<dbReference type="FunCoup" id="A0A1W4X5A9">
    <property type="interactions" value="338"/>
</dbReference>
<keyword evidence="6 13" id="KW-0863">Zinc-finger</keyword>
<dbReference type="STRING" id="224129.A0A1W4X5A9"/>
<evidence type="ECO:0000259" key="14">
    <source>
        <dbReference type="PROSITE" id="PS50089"/>
    </source>
</evidence>
<comment type="similarity">
    <text evidence="9">Belongs to the RNF181 family.</text>
</comment>
<gene>
    <name evidence="16" type="primary">LOC108738589</name>
</gene>
<reference evidence="16" key="1">
    <citation type="submission" date="2025-08" db="UniProtKB">
        <authorList>
            <consortium name="RefSeq"/>
        </authorList>
    </citation>
    <scope>IDENTIFICATION</scope>
    <source>
        <tissue evidence="16">Entire body</tissue>
    </source>
</reference>
<evidence type="ECO:0000256" key="7">
    <source>
        <dbReference type="ARBA" id="ARBA00022786"/>
    </source>
</evidence>
<dbReference type="InterPro" id="IPR013083">
    <property type="entry name" value="Znf_RING/FYVE/PHD"/>
</dbReference>
<dbReference type="GO" id="GO:0016567">
    <property type="term" value="P:protein ubiquitination"/>
    <property type="evidence" value="ECO:0007669"/>
    <property type="project" value="UniProtKB-ARBA"/>
</dbReference>
<dbReference type="GO" id="GO:0061630">
    <property type="term" value="F:ubiquitin protein ligase activity"/>
    <property type="evidence" value="ECO:0007669"/>
    <property type="project" value="UniProtKB-EC"/>
</dbReference>
<evidence type="ECO:0000256" key="3">
    <source>
        <dbReference type="ARBA" id="ARBA00012483"/>
    </source>
</evidence>
<keyword evidence="4" id="KW-0808">Transferase</keyword>
<name>A0A1W4X5A9_AGRPL</name>
<dbReference type="Pfam" id="PF13639">
    <property type="entry name" value="zf-RING_2"/>
    <property type="match status" value="1"/>
</dbReference>
<evidence type="ECO:0000256" key="6">
    <source>
        <dbReference type="ARBA" id="ARBA00022771"/>
    </source>
</evidence>
<dbReference type="PANTHER" id="PTHR15710">
    <property type="entry name" value="E3 UBIQUITIN-PROTEIN LIGASE PRAJA"/>
    <property type="match status" value="1"/>
</dbReference>
<evidence type="ECO:0000313" key="16">
    <source>
        <dbReference type="RefSeq" id="XP_018327573.1"/>
    </source>
</evidence>
<dbReference type="GO" id="GO:0008270">
    <property type="term" value="F:zinc ion binding"/>
    <property type="evidence" value="ECO:0007669"/>
    <property type="project" value="UniProtKB-KW"/>
</dbReference>
<evidence type="ECO:0000256" key="2">
    <source>
        <dbReference type="ARBA" id="ARBA00004906"/>
    </source>
</evidence>
<dbReference type="InterPro" id="IPR011016">
    <property type="entry name" value="Znf_RING-CH"/>
</dbReference>
<dbReference type="Proteomes" id="UP000192223">
    <property type="component" value="Unplaced"/>
</dbReference>
<keyword evidence="7" id="KW-0833">Ubl conjugation pathway</keyword>
<proteinExistence type="inferred from homology"/>
<dbReference type="CDD" id="cd16669">
    <property type="entry name" value="RING-H2_RNF181"/>
    <property type="match status" value="1"/>
</dbReference>
<dbReference type="PROSITE" id="PS50089">
    <property type="entry name" value="ZF_RING_2"/>
    <property type="match status" value="1"/>
</dbReference>
<dbReference type="OrthoDB" id="21204at2759"/>
<evidence type="ECO:0000256" key="11">
    <source>
        <dbReference type="ARBA" id="ARBA00041674"/>
    </source>
</evidence>
<dbReference type="PANTHER" id="PTHR15710:SF160">
    <property type="entry name" value="E3 UBIQUITIN-PROTEIN LIGASE RNF181"/>
    <property type="match status" value="1"/>
</dbReference>
<dbReference type="KEGG" id="apln:108738589"/>
<keyword evidence="5" id="KW-0479">Metal-binding</keyword>
<accession>A0A1W4X5A9</accession>
<dbReference type="InterPro" id="IPR001841">
    <property type="entry name" value="Znf_RING"/>
</dbReference>
<dbReference type="RefSeq" id="XP_018327573.1">
    <property type="nucleotide sequence ID" value="XM_018472071.2"/>
</dbReference>
<dbReference type="SUPFAM" id="SSF57850">
    <property type="entry name" value="RING/U-box"/>
    <property type="match status" value="1"/>
</dbReference>
<evidence type="ECO:0000256" key="1">
    <source>
        <dbReference type="ARBA" id="ARBA00000900"/>
    </source>
</evidence>
<dbReference type="Gene3D" id="3.30.40.10">
    <property type="entry name" value="Zinc/RING finger domain, C3HC4 (zinc finger)"/>
    <property type="match status" value="1"/>
</dbReference>
<dbReference type="InParanoid" id="A0A1W4X5A9"/>
<dbReference type="SMART" id="SM00744">
    <property type="entry name" value="RINGv"/>
    <property type="match status" value="1"/>
</dbReference>
<evidence type="ECO:0000256" key="10">
    <source>
        <dbReference type="ARBA" id="ARBA00039317"/>
    </source>
</evidence>
<dbReference type="SMART" id="SM00184">
    <property type="entry name" value="RING"/>
    <property type="match status" value="1"/>
</dbReference>
<evidence type="ECO:0000256" key="5">
    <source>
        <dbReference type="ARBA" id="ARBA00022723"/>
    </source>
</evidence>
<feature type="domain" description="RING-type" evidence="14">
    <location>
        <begin position="68"/>
        <end position="109"/>
    </location>
</feature>
<dbReference type="GO" id="GO:0005737">
    <property type="term" value="C:cytoplasm"/>
    <property type="evidence" value="ECO:0007669"/>
    <property type="project" value="TreeGrafter"/>
</dbReference>
<keyword evidence="8" id="KW-0862">Zinc</keyword>
<dbReference type="GeneID" id="108738589"/>
<comment type="function">
    <text evidence="12">E3 ubiquitin-protein ligase which accepts ubiquitin from an E2 ubiquitin-conjugating enzyme in the form of a thioester and then directly transfers the ubiquitin to targeted substrates. Catalyzes monoubiquitination of 26S proteasome subunit PSMC2/RPT1.</text>
</comment>
<organism evidence="15 16">
    <name type="scientific">Agrilus planipennis</name>
    <name type="common">Emerald ash borer</name>
    <name type="synonym">Agrilus marcopoli</name>
    <dbReference type="NCBI Taxonomy" id="224129"/>
    <lineage>
        <taxon>Eukaryota</taxon>
        <taxon>Metazoa</taxon>
        <taxon>Ecdysozoa</taxon>
        <taxon>Arthropoda</taxon>
        <taxon>Hexapoda</taxon>
        <taxon>Insecta</taxon>
        <taxon>Pterygota</taxon>
        <taxon>Neoptera</taxon>
        <taxon>Endopterygota</taxon>
        <taxon>Coleoptera</taxon>
        <taxon>Polyphaga</taxon>
        <taxon>Elateriformia</taxon>
        <taxon>Buprestoidea</taxon>
        <taxon>Buprestidae</taxon>
        <taxon>Agrilinae</taxon>
        <taxon>Agrilus</taxon>
    </lineage>
</organism>
<sequence length="145" mass="16838">MADYFQEMGWSPLAEGEAPNHLLHLVRLFIDYNMFEELGETQRLPPPASIEAVNNLPEVSINEEGKQCPVCLKDYEKGSSAVKMPCDHLFHPECIKRWLTKTNSCPLCRHELPTDDENYEAYRKEKIRAKQRVNDIENLHNCMFS</sequence>
<evidence type="ECO:0000256" key="13">
    <source>
        <dbReference type="PROSITE-ProRule" id="PRU00175"/>
    </source>
</evidence>